<dbReference type="Proteomes" id="UP000006671">
    <property type="component" value="Unassembled WGS sequence"/>
</dbReference>
<sequence>MKSHLPYISCLCNSLKESTDQFVSSSSIKIPRLDCSLSNCENELICKCYSDGKVIVENFNRDGYLLRLKEGEGFRYVSCAFGLISNRRLMILARSDNMLIILLEGLNDNIRVFNQIESFLVPSSSNVSCLDVNQFRGSNLIMNSIIVGCYDGSLHVFTLMLSNQDQLLVAHQPFPNFEGHKSIGILKVKEESNTMMVIGSSNTNSSLLYIARTDGVLQVCRLTTMRTLESVTSEIETIKCIAINSCACALSFCDLLIDRETVKVIAISGIDYFSIYYSNDNFANYGKIIINLPIHRVITSILALRLEREDKDMLSLLFGDELGQLYRVKITDLKCPSITIEPKNLLGTPQSSSMVMQSVLVRRSSDKNSIIFTTRRDETQTF</sequence>
<gene>
    <name evidence="1" type="ORF">NAEGRDRAFT_62949</name>
</gene>
<dbReference type="Gene3D" id="2.130.10.10">
    <property type="entry name" value="YVTN repeat-like/Quinoprotein amine dehydrogenase"/>
    <property type="match status" value="1"/>
</dbReference>
<dbReference type="InParanoid" id="D2V2B9"/>
<dbReference type="OMA" id="CKCYSDG"/>
<organism evidence="2">
    <name type="scientific">Naegleria gruberi</name>
    <name type="common">Amoeba</name>
    <dbReference type="NCBI Taxonomy" id="5762"/>
    <lineage>
        <taxon>Eukaryota</taxon>
        <taxon>Discoba</taxon>
        <taxon>Heterolobosea</taxon>
        <taxon>Tetramitia</taxon>
        <taxon>Eutetramitia</taxon>
        <taxon>Vahlkampfiidae</taxon>
        <taxon>Naegleria</taxon>
    </lineage>
</organism>
<dbReference type="KEGG" id="ngr:NAEGRDRAFT_62949"/>
<protein>
    <submittedName>
        <fullName evidence="1">Predicted protein</fullName>
    </submittedName>
</protein>
<dbReference type="GeneID" id="8847686"/>
<evidence type="ECO:0000313" key="2">
    <source>
        <dbReference type="Proteomes" id="UP000006671"/>
    </source>
</evidence>
<dbReference type="VEuPathDB" id="AmoebaDB:NAEGRDRAFT_62949"/>
<reference evidence="1 2" key="1">
    <citation type="journal article" date="2010" name="Cell">
        <title>The genome of Naegleria gruberi illuminates early eukaryotic versatility.</title>
        <authorList>
            <person name="Fritz-Laylin L.K."/>
            <person name="Prochnik S.E."/>
            <person name="Ginger M.L."/>
            <person name="Dacks J.B."/>
            <person name="Carpenter M.L."/>
            <person name="Field M.C."/>
            <person name="Kuo A."/>
            <person name="Paredez A."/>
            <person name="Chapman J."/>
            <person name="Pham J."/>
            <person name="Shu S."/>
            <person name="Neupane R."/>
            <person name="Cipriano M."/>
            <person name="Mancuso J."/>
            <person name="Tu H."/>
            <person name="Salamov A."/>
            <person name="Lindquist E."/>
            <person name="Shapiro H."/>
            <person name="Lucas S."/>
            <person name="Grigoriev I.V."/>
            <person name="Cande W.Z."/>
            <person name="Fulton C."/>
            <person name="Rokhsar D.S."/>
            <person name="Dawson S.C."/>
        </authorList>
    </citation>
    <scope>NUCLEOTIDE SEQUENCE [LARGE SCALE GENOMIC DNA]</scope>
    <source>
        <strain evidence="1 2">NEG-M</strain>
    </source>
</reference>
<dbReference type="EMBL" id="GG738849">
    <property type="protein sequence ID" value="EFC48872.1"/>
    <property type="molecule type" value="Genomic_DNA"/>
</dbReference>
<proteinExistence type="predicted"/>
<dbReference type="OrthoDB" id="10330677at2759"/>
<dbReference type="InterPro" id="IPR015943">
    <property type="entry name" value="WD40/YVTN_repeat-like_dom_sf"/>
</dbReference>
<name>D2V2B9_NAEGR</name>
<dbReference type="AlphaFoldDB" id="D2V2B9"/>
<dbReference type="InterPro" id="IPR036322">
    <property type="entry name" value="WD40_repeat_dom_sf"/>
</dbReference>
<keyword evidence="2" id="KW-1185">Reference proteome</keyword>
<dbReference type="RefSeq" id="XP_002681616.1">
    <property type="nucleotide sequence ID" value="XM_002681570.1"/>
</dbReference>
<evidence type="ECO:0000313" key="1">
    <source>
        <dbReference type="EMBL" id="EFC48872.1"/>
    </source>
</evidence>
<dbReference type="SUPFAM" id="SSF50978">
    <property type="entry name" value="WD40 repeat-like"/>
    <property type="match status" value="1"/>
</dbReference>
<accession>D2V2B9</accession>